<proteinExistence type="predicted"/>
<dbReference type="PANTHER" id="PTHR45980">
    <property type="match status" value="1"/>
</dbReference>
<comment type="caution">
    <text evidence="1">The sequence shown here is derived from an EMBL/GenBank/DDBJ whole genome shotgun (WGS) entry which is preliminary data.</text>
</comment>
<dbReference type="InterPro" id="IPR009003">
    <property type="entry name" value="Peptidase_S1_PA"/>
</dbReference>
<evidence type="ECO:0000313" key="1">
    <source>
        <dbReference type="EMBL" id="KAJ0192929.1"/>
    </source>
</evidence>
<dbReference type="Proteomes" id="UP000235145">
    <property type="component" value="Unassembled WGS sequence"/>
</dbReference>
<gene>
    <name evidence="1" type="ORF">LSAT_V11C800419090</name>
</gene>
<dbReference type="PANTHER" id="PTHR45980:SF14">
    <property type="entry name" value="PEPTIDASE DO"/>
    <property type="match status" value="1"/>
</dbReference>
<dbReference type="EMBL" id="NBSK02000008">
    <property type="protein sequence ID" value="KAJ0192929.1"/>
    <property type="molecule type" value="Genomic_DNA"/>
</dbReference>
<dbReference type="Gene3D" id="2.40.10.10">
    <property type="entry name" value="Trypsin-like serine proteases"/>
    <property type="match status" value="1"/>
</dbReference>
<protein>
    <recommendedName>
        <fullName evidence="3">PDZ domain-containing protein</fullName>
    </recommendedName>
</protein>
<evidence type="ECO:0008006" key="3">
    <source>
        <dbReference type="Google" id="ProtNLM"/>
    </source>
</evidence>
<sequence>MSGRVKYIPEIVLDLDTLSNMQFRDLPRLHDVVLLLAILLEETIFVTSEIDVAINSRNSGGPAFNDKGECISIAFQSLKLEDTENIGYVILTPIIMHFIQHYEKNGEYLGFPILGVEWQKMENLDPRMSMGIGNEHKEPTTPESNVLNPSDVILSFDGVNVANDGTCMFVFSMQKT</sequence>
<dbReference type="InterPro" id="IPR043504">
    <property type="entry name" value="Peptidase_S1_PA_chymotrypsin"/>
</dbReference>
<organism evidence="1 2">
    <name type="scientific">Lactuca sativa</name>
    <name type="common">Garden lettuce</name>
    <dbReference type="NCBI Taxonomy" id="4236"/>
    <lineage>
        <taxon>Eukaryota</taxon>
        <taxon>Viridiplantae</taxon>
        <taxon>Streptophyta</taxon>
        <taxon>Embryophyta</taxon>
        <taxon>Tracheophyta</taxon>
        <taxon>Spermatophyta</taxon>
        <taxon>Magnoliopsida</taxon>
        <taxon>eudicotyledons</taxon>
        <taxon>Gunneridae</taxon>
        <taxon>Pentapetalae</taxon>
        <taxon>asterids</taxon>
        <taxon>campanulids</taxon>
        <taxon>Asterales</taxon>
        <taxon>Asteraceae</taxon>
        <taxon>Cichorioideae</taxon>
        <taxon>Cichorieae</taxon>
        <taxon>Lactucinae</taxon>
        <taxon>Lactuca</taxon>
    </lineage>
</organism>
<name>A0A9R1UTC0_LACSA</name>
<evidence type="ECO:0000313" key="2">
    <source>
        <dbReference type="Proteomes" id="UP000235145"/>
    </source>
</evidence>
<dbReference type="SUPFAM" id="SSF50494">
    <property type="entry name" value="Trypsin-like serine proteases"/>
    <property type="match status" value="1"/>
</dbReference>
<keyword evidence="2" id="KW-1185">Reference proteome</keyword>
<reference evidence="1 2" key="1">
    <citation type="journal article" date="2017" name="Nat. Commun.">
        <title>Genome assembly with in vitro proximity ligation data and whole-genome triplication in lettuce.</title>
        <authorList>
            <person name="Reyes-Chin-Wo S."/>
            <person name="Wang Z."/>
            <person name="Yang X."/>
            <person name="Kozik A."/>
            <person name="Arikit S."/>
            <person name="Song C."/>
            <person name="Xia L."/>
            <person name="Froenicke L."/>
            <person name="Lavelle D.O."/>
            <person name="Truco M.J."/>
            <person name="Xia R."/>
            <person name="Zhu S."/>
            <person name="Xu C."/>
            <person name="Xu H."/>
            <person name="Xu X."/>
            <person name="Cox K."/>
            <person name="Korf I."/>
            <person name="Meyers B.C."/>
            <person name="Michelmore R.W."/>
        </authorList>
    </citation>
    <scope>NUCLEOTIDE SEQUENCE [LARGE SCALE GENOMIC DNA]</scope>
    <source>
        <strain evidence="2">cv. Salinas</strain>
        <tissue evidence="1">Seedlings</tissue>
    </source>
</reference>
<dbReference type="AlphaFoldDB" id="A0A9R1UTC0"/>
<accession>A0A9R1UTC0</accession>